<keyword evidence="2" id="KW-1185">Reference proteome</keyword>
<reference evidence="1" key="1">
    <citation type="journal article" date="2020" name="Stud. Mycol.">
        <title>101 Dothideomycetes genomes: a test case for predicting lifestyles and emergence of pathogens.</title>
        <authorList>
            <person name="Haridas S."/>
            <person name="Albert R."/>
            <person name="Binder M."/>
            <person name="Bloem J."/>
            <person name="Labutti K."/>
            <person name="Salamov A."/>
            <person name="Andreopoulos B."/>
            <person name="Baker S."/>
            <person name="Barry K."/>
            <person name="Bills G."/>
            <person name="Bluhm B."/>
            <person name="Cannon C."/>
            <person name="Castanera R."/>
            <person name="Culley D."/>
            <person name="Daum C."/>
            <person name="Ezra D."/>
            <person name="Gonzalez J."/>
            <person name="Henrissat B."/>
            <person name="Kuo A."/>
            <person name="Liang C."/>
            <person name="Lipzen A."/>
            <person name="Lutzoni F."/>
            <person name="Magnuson J."/>
            <person name="Mondo S."/>
            <person name="Nolan M."/>
            <person name="Ohm R."/>
            <person name="Pangilinan J."/>
            <person name="Park H.-J."/>
            <person name="Ramirez L."/>
            <person name="Alfaro M."/>
            <person name="Sun H."/>
            <person name="Tritt A."/>
            <person name="Yoshinaga Y."/>
            <person name="Zwiers L.-H."/>
            <person name="Turgeon B."/>
            <person name="Goodwin S."/>
            <person name="Spatafora J."/>
            <person name="Crous P."/>
            <person name="Grigoriev I."/>
        </authorList>
    </citation>
    <scope>NUCLEOTIDE SEQUENCE</scope>
    <source>
        <strain evidence="1">CBS 107.79</strain>
    </source>
</reference>
<organism evidence="1 2">
    <name type="scientific">Bimuria novae-zelandiae CBS 107.79</name>
    <dbReference type="NCBI Taxonomy" id="1447943"/>
    <lineage>
        <taxon>Eukaryota</taxon>
        <taxon>Fungi</taxon>
        <taxon>Dikarya</taxon>
        <taxon>Ascomycota</taxon>
        <taxon>Pezizomycotina</taxon>
        <taxon>Dothideomycetes</taxon>
        <taxon>Pleosporomycetidae</taxon>
        <taxon>Pleosporales</taxon>
        <taxon>Massarineae</taxon>
        <taxon>Didymosphaeriaceae</taxon>
        <taxon>Bimuria</taxon>
    </lineage>
</organism>
<evidence type="ECO:0000313" key="2">
    <source>
        <dbReference type="Proteomes" id="UP000800036"/>
    </source>
</evidence>
<accession>A0A6A5VDV9</accession>
<dbReference type="Proteomes" id="UP000800036">
    <property type="component" value="Unassembled WGS sequence"/>
</dbReference>
<sequence length="152" mass="17627">MSAKLIPMLKTYAFADEYLITDFRRAINHEIVKAIGRGYYSFDGRCKAADWTFRNIPLERPLPQCLADEYCVRWGSSPKPDSQVLHEAMMETDPGFLLRVMRALKETGGAEGIQEFHERRYEEHDRPSQNACGKKHMVWYMESETGQFVLDS</sequence>
<proteinExistence type="predicted"/>
<dbReference type="EMBL" id="ML976682">
    <property type="protein sequence ID" value="KAF1973206.1"/>
    <property type="molecule type" value="Genomic_DNA"/>
</dbReference>
<gene>
    <name evidence="1" type="ORF">BU23DRAFT_640994</name>
</gene>
<name>A0A6A5VDV9_9PLEO</name>
<protein>
    <submittedName>
        <fullName evidence="1">Uncharacterized protein</fullName>
    </submittedName>
</protein>
<dbReference type="AlphaFoldDB" id="A0A6A5VDV9"/>
<evidence type="ECO:0000313" key="1">
    <source>
        <dbReference type="EMBL" id="KAF1973206.1"/>
    </source>
</evidence>